<dbReference type="Gene3D" id="3.40.50.150">
    <property type="entry name" value="Vaccinia Virus protein VP39"/>
    <property type="match status" value="1"/>
</dbReference>
<dbReference type="Proteomes" id="UP000273083">
    <property type="component" value="Unassembled WGS sequence"/>
</dbReference>
<keyword evidence="1 3" id="KW-0489">Methyltransferase</keyword>
<dbReference type="InterPro" id="IPR016874">
    <property type="entry name" value="TcmP-like"/>
</dbReference>
<reference evidence="3 4" key="1">
    <citation type="submission" date="2018-11" db="EMBL/GenBank/DDBJ databases">
        <title>Genomic Encyclopedia of Type Strains, Phase IV (KMG-IV): sequencing the most valuable type-strain genomes for metagenomic binning, comparative biology and taxonomic classification.</title>
        <authorList>
            <person name="Goeker M."/>
        </authorList>
    </citation>
    <scope>NUCLEOTIDE SEQUENCE [LARGE SCALE GENOMIC DNA]</scope>
    <source>
        <strain evidence="3 4">DSM 26537</strain>
    </source>
</reference>
<dbReference type="PANTHER" id="PTHR43619">
    <property type="entry name" value="S-ADENOSYL-L-METHIONINE-DEPENDENT METHYLTRANSFERASE YKTD-RELATED"/>
    <property type="match status" value="1"/>
</dbReference>
<gene>
    <name evidence="3" type="ORF">EDD66_11459</name>
</gene>
<dbReference type="PANTHER" id="PTHR43619:SF2">
    <property type="entry name" value="S-ADENOSYL-L-METHIONINE-DEPENDENT METHYLTRANSFERASES SUPERFAMILY PROTEIN"/>
    <property type="match status" value="1"/>
</dbReference>
<comment type="caution">
    <text evidence="3">The sequence shown here is derived from an EMBL/GenBank/DDBJ whole genome shotgun (WGS) entry which is preliminary data.</text>
</comment>
<accession>A0A3N1XEQ9</accession>
<dbReference type="InterPro" id="IPR007213">
    <property type="entry name" value="Ppm1/Ppm2/Tcmp"/>
</dbReference>
<dbReference type="GO" id="GO:0008168">
    <property type="term" value="F:methyltransferase activity"/>
    <property type="evidence" value="ECO:0007669"/>
    <property type="project" value="UniProtKB-KW"/>
</dbReference>
<keyword evidence="4" id="KW-1185">Reference proteome</keyword>
<dbReference type="AlphaFoldDB" id="A0A3N1XEQ9"/>
<evidence type="ECO:0000313" key="4">
    <source>
        <dbReference type="Proteomes" id="UP000273083"/>
    </source>
</evidence>
<name>A0A3N1XEQ9_9FIRM</name>
<protein>
    <submittedName>
        <fullName evidence="3">O-methyltransferase involved in polyketide biosynthesis</fullName>
    </submittedName>
</protein>
<evidence type="ECO:0000256" key="1">
    <source>
        <dbReference type="ARBA" id="ARBA00022603"/>
    </source>
</evidence>
<dbReference type="Pfam" id="PF04072">
    <property type="entry name" value="LCM"/>
    <property type="match status" value="1"/>
</dbReference>
<proteinExistence type="predicted"/>
<dbReference type="OrthoDB" id="9800233at2"/>
<keyword evidence="2 3" id="KW-0808">Transferase</keyword>
<evidence type="ECO:0000256" key="2">
    <source>
        <dbReference type="ARBA" id="ARBA00022679"/>
    </source>
</evidence>
<sequence length="276" mass="31871">MNKKSELGSQTVQSTMLLPLWGRATASEKNPEILNDKEAIEIIKNCNYDFSSIAKTFGEFGGICYIVRARRIEDTIRKFIQKHPCATVVNIGAGLDTTFSRVDNGRIRWYNLDLPDAIAFRQKFIPDPSRNTSIAKSLFDISWFDDVAFHPKDGILFISAGVFYYFKEEQLKEIFKAMAHRFPGGELYFDAESRQAVKKSNRMVQKTGNKGAMMYFYVNNVKDIEEWSPNIHAVACEKYFEGIPANREWSSGIRFMMRASDWLKMMKFVHLRFSDK</sequence>
<dbReference type="GO" id="GO:0032259">
    <property type="term" value="P:methylation"/>
    <property type="evidence" value="ECO:0007669"/>
    <property type="project" value="UniProtKB-KW"/>
</dbReference>
<dbReference type="PIRSF" id="PIRSF028177">
    <property type="entry name" value="Polyketide_synth_Omtfrase_TcmP"/>
    <property type="match status" value="1"/>
</dbReference>
<dbReference type="SUPFAM" id="SSF53335">
    <property type="entry name" value="S-adenosyl-L-methionine-dependent methyltransferases"/>
    <property type="match status" value="1"/>
</dbReference>
<evidence type="ECO:0000313" key="3">
    <source>
        <dbReference type="EMBL" id="ROR23452.1"/>
    </source>
</evidence>
<organism evidence="3 4">
    <name type="scientific">Mobilisporobacter senegalensis</name>
    <dbReference type="NCBI Taxonomy" id="1329262"/>
    <lineage>
        <taxon>Bacteria</taxon>
        <taxon>Bacillati</taxon>
        <taxon>Bacillota</taxon>
        <taxon>Clostridia</taxon>
        <taxon>Lachnospirales</taxon>
        <taxon>Lachnospiraceae</taxon>
        <taxon>Mobilisporobacter</taxon>
    </lineage>
</organism>
<dbReference type="EMBL" id="RJVG01000014">
    <property type="protein sequence ID" value="ROR23452.1"/>
    <property type="molecule type" value="Genomic_DNA"/>
</dbReference>
<dbReference type="RefSeq" id="WP_123610745.1">
    <property type="nucleotide sequence ID" value="NZ_RJVG01000014.1"/>
</dbReference>
<dbReference type="InterPro" id="IPR029063">
    <property type="entry name" value="SAM-dependent_MTases_sf"/>
</dbReference>